<feature type="transmembrane region" description="Helical" evidence="1">
    <location>
        <begin position="20"/>
        <end position="41"/>
    </location>
</feature>
<evidence type="ECO:0000256" key="1">
    <source>
        <dbReference type="SAM" id="Phobius"/>
    </source>
</evidence>
<protein>
    <submittedName>
        <fullName evidence="2">Uncharacterized protein</fullName>
    </submittedName>
</protein>
<gene>
    <name evidence="2" type="ORF">NCTC10526_00786</name>
</gene>
<keyword evidence="1" id="KW-0472">Membrane</keyword>
<keyword evidence="3" id="KW-1185">Reference proteome</keyword>
<organism evidence="2 3">
    <name type="scientific">Psychrobacter phenylpyruvicus</name>
    <dbReference type="NCBI Taxonomy" id="29432"/>
    <lineage>
        <taxon>Bacteria</taxon>
        <taxon>Pseudomonadati</taxon>
        <taxon>Pseudomonadota</taxon>
        <taxon>Gammaproteobacteria</taxon>
        <taxon>Moraxellales</taxon>
        <taxon>Moraxellaceae</taxon>
        <taxon>Psychrobacter</taxon>
    </lineage>
</organism>
<dbReference type="EMBL" id="UGVC01000001">
    <property type="protein sequence ID" value="SUD90459.1"/>
    <property type="molecule type" value="Genomic_DNA"/>
</dbReference>
<sequence>MVTLMKIPDNHNDYRVSLQIASVIMLFLSAFNKCFFILAYWRAQKFNRVFTTALCPLQLMTFYA</sequence>
<evidence type="ECO:0000313" key="2">
    <source>
        <dbReference type="EMBL" id="SUD90459.1"/>
    </source>
</evidence>
<evidence type="ECO:0000313" key="3">
    <source>
        <dbReference type="Proteomes" id="UP000254123"/>
    </source>
</evidence>
<keyword evidence="1" id="KW-0812">Transmembrane</keyword>
<name>A0A379LIM0_9GAMM</name>
<dbReference type="AlphaFoldDB" id="A0A379LIM0"/>
<reference evidence="2 3" key="1">
    <citation type="submission" date="2018-06" db="EMBL/GenBank/DDBJ databases">
        <authorList>
            <consortium name="Pathogen Informatics"/>
            <person name="Doyle S."/>
        </authorList>
    </citation>
    <scope>NUCLEOTIDE SEQUENCE [LARGE SCALE GENOMIC DNA]</scope>
    <source>
        <strain evidence="2 3">NCTC10526</strain>
    </source>
</reference>
<dbReference type="Proteomes" id="UP000254123">
    <property type="component" value="Unassembled WGS sequence"/>
</dbReference>
<proteinExistence type="predicted"/>
<accession>A0A379LIM0</accession>
<keyword evidence="1" id="KW-1133">Transmembrane helix</keyword>